<name>A0A0F9D4P3_9ZZZZ</name>
<proteinExistence type="predicted"/>
<dbReference type="EMBL" id="LAZR01043450">
    <property type="protein sequence ID" value="KKL07048.1"/>
    <property type="molecule type" value="Genomic_DNA"/>
</dbReference>
<reference evidence="1" key="1">
    <citation type="journal article" date="2015" name="Nature">
        <title>Complex archaea that bridge the gap between prokaryotes and eukaryotes.</title>
        <authorList>
            <person name="Spang A."/>
            <person name="Saw J.H."/>
            <person name="Jorgensen S.L."/>
            <person name="Zaremba-Niedzwiedzka K."/>
            <person name="Martijn J."/>
            <person name="Lind A.E."/>
            <person name="van Eijk R."/>
            <person name="Schleper C."/>
            <person name="Guy L."/>
            <person name="Ettema T.J."/>
        </authorList>
    </citation>
    <scope>NUCLEOTIDE SEQUENCE</scope>
</reference>
<dbReference type="AlphaFoldDB" id="A0A0F9D4P3"/>
<comment type="caution">
    <text evidence="1">The sequence shown here is derived from an EMBL/GenBank/DDBJ whole genome shotgun (WGS) entry which is preliminary data.</text>
</comment>
<sequence length="44" mass="5180">MSYFDTGRFNEDVTHFFRLLDRIATALEKLVKEDEGEEVNKCVL</sequence>
<organism evidence="1">
    <name type="scientific">marine sediment metagenome</name>
    <dbReference type="NCBI Taxonomy" id="412755"/>
    <lineage>
        <taxon>unclassified sequences</taxon>
        <taxon>metagenomes</taxon>
        <taxon>ecological metagenomes</taxon>
    </lineage>
</organism>
<evidence type="ECO:0000313" key="1">
    <source>
        <dbReference type="EMBL" id="KKL07048.1"/>
    </source>
</evidence>
<protein>
    <submittedName>
        <fullName evidence="1">Uncharacterized protein</fullName>
    </submittedName>
</protein>
<accession>A0A0F9D4P3</accession>
<gene>
    <name evidence="1" type="ORF">LCGC14_2589950</name>
</gene>